<dbReference type="Proteomes" id="UP000034182">
    <property type="component" value="Unassembled WGS sequence"/>
</dbReference>
<dbReference type="GO" id="GO:0006506">
    <property type="term" value="P:GPI anchor biosynthetic process"/>
    <property type="evidence" value="ECO:0007669"/>
    <property type="project" value="UniProtKB-UniPathway"/>
</dbReference>
<dbReference type="InterPro" id="IPR003737">
    <property type="entry name" value="GlcNAc_PI_deacetylase-related"/>
</dbReference>
<dbReference type="Pfam" id="PF02585">
    <property type="entry name" value="PIG-L"/>
    <property type="match status" value="1"/>
</dbReference>
<evidence type="ECO:0000313" key="4">
    <source>
        <dbReference type="Proteomes" id="UP000034182"/>
    </source>
</evidence>
<dbReference type="Gene3D" id="3.40.50.10320">
    <property type="entry name" value="LmbE-like"/>
    <property type="match status" value="1"/>
</dbReference>
<proteinExistence type="inferred from homology"/>
<reference evidence="3 4" key="1">
    <citation type="submission" date="2015-03" db="EMBL/GenBank/DDBJ databases">
        <authorList>
            <person name="Morales-Cruz A."/>
            <person name="Amrine K.C."/>
            <person name="Cantu D."/>
        </authorList>
    </citation>
    <scope>NUCLEOTIDE SEQUENCE [LARGE SCALE GENOMIC DNA]</scope>
    <source>
        <strain evidence="3">DS831</strain>
    </source>
</reference>
<dbReference type="GO" id="GO:0016020">
    <property type="term" value="C:membrane"/>
    <property type="evidence" value="ECO:0007669"/>
    <property type="project" value="GOC"/>
</dbReference>
<dbReference type="PANTHER" id="PTHR12993:SF11">
    <property type="entry name" value="N-ACETYLGLUCOSAMINYL-PHOSPHATIDYLINOSITOL DE-N-ACETYLASE"/>
    <property type="match status" value="1"/>
</dbReference>
<dbReference type="EC" id="3.5.1.89" evidence="2"/>
<name>A0A0G2GVF3_9PEZI</name>
<comment type="similarity">
    <text evidence="1">Belongs to the PIGL family.</text>
</comment>
<dbReference type="GO" id="GO:0005783">
    <property type="term" value="C:endoplasmic reticulum"/>
    <property type="evidence" value="ECO:0007669"/>
    <property type="project" value="TreeGrafter"/>
</dbReference>
<dbReference type="AlphaFoldDB" id="A0A0G2GVF3"/>
<dbReference type="GO" id="GO:0000225">
    <property type="term" value="F:N-acetylglucosaminylphosphatidylinositol deacetylase activity"/>
    <property type="evidence" value="ECO:0007669"/>
    <property type="project" value="UniProtKB-EC"/>
</dbReference>
<organism evidence="3 4">
    <name type="scientific">Diplodia seriata</name>
    <dbReference type="NCBI Taxonomy" id="420778"/>
    <lineage>
        <taxon>Eukaryota</taxon>
        <taxon>Fungi</taxon>
        <taxon>Dikarya</taxon>
        <taxon>Ascomycota</taxon>
        <taxon>Pezizomycotina</taxon>
        <taxon>Dothideomycetes</taxon>
        <taxon>Dothideomycetes incertae sedis</taxon>
        <taxon>Botryosphaeriales</taxon>
        <taxon>Botryosphaeriaceae</taxon>
        <taxon>Diplodia</taxon>
    </lineage>
</organism>
<dbReference type="UniPathway" id="UPA00196"/>
<comment type="caution">
    <text evidence="3">The sequence shown here is derived from an EMBL/GenBank/DDBJ whole genome shotgun (WGS) entry which is preliminary data.</text>
</comment>
<dbReference type="PANTHER" id="PTHR12993">
    <property type="entry name" value="N-ACETYLGLUCOSAMINYL-PHOSPHATIDYLINOSITOL DE-N-ACETYLASE-RELATED"/>
    <property type="match status" value="1"/>
</dbReference>
<evidence type="ECO:0000256" key="2">
    <source>
        <dbReference type="ARBA" id="ARBA00012176"/>
    </source>
</evidence>
<reference evidence="3 4" key="2">
    <citation type="submission" date="2015-05" db="EMBL/GenBank/DDBJ databases">
        <title>Distinctive expansion of gene families associated with plant cell wall degradation and secondary metabolism in the genomes of grapevine trunk pathogens.</title>
        <authorList>
            <person name="Lawrence D.P."/>
            <person name="Travadon R."/>
            <person name="Rolshausen P.E."/>
            <person name="Baumgartner K."/>
        </authorList>
    </citation>
    <scope>NUCLEOTIDE SEQUENCE [LARGE SCALE GENOMIC DNA]</scope>
    <source>
        <strain evidence="3">DS831</strain>
    </source>
</reference>
<dbReference type="EMBL" id="LAQI01000098">
    <property type="protein sequence ID" value="KKY20710.1"/>
    <property type="molecule type" value="Genomic_DNA"/>
</dbReference>
<protein>
    <recommendedName>
        <fullName evidence="2">N-acetylglucosaminylphosphatidylinositol deacetylase</fullName>
        <ecNumber evidence="2">3.5.1.89</ecNumber>
    </recommendedName>
</protein>
<accession>A0A0G2GVF3</accession>
<evidence type="ECO:0000313" key="3">
    <source>
        <dbReference type="EMBL" id="KKY20710.1"/>
    </source>
</evidence>
<evidence type="ECO:0000256" key="1">
    <source>
        <dbReference type="ARBA" id="ARBA00006066"/>
    </source>
</evidence>
<dbReference type="InterPro" id="IPR024078">
    <property type="entry name" value="LmbE-like_dom_sf"/>
</dbReference>
<dbReference type="SUPFAM" id="SSF102588">
    <property type="entry name" value="LmbE-like"/>
    <property type="match status" value="1"/>
</dbReference>
<sequence length="281" mass="31256">MSWLTWATFPILAAALWIYTVQMSRSLPTLEGKRIALLIAHPDDEAMFFAPTIQALTRPELGNHLKILCLSSGDADGLGETRKQELLKSGMLLGLRSEDDMLVIEDSNFPDSMTATWSPKHLSALLAKAFAPNISTTPATRAPEATVDAIVTFDAGGVSNHPNHRSLYHGAHAFLRELMRRHAGWDCPVKLYTLTSVNIARKYVSVLDAPLTVLSVLLQWRKKEAGSFPSPLMFVSGVRQVRTAQAAMVEAHKSQMVWFRWGWIGIGRYMVMNDLRKEKVG</sequence>
<gene>
    <name evidence="3" type="ORF">UCDDS831_g04486</name>
</gene>